<dbReference type="SUPFAM" id="SSF143422">
    <property type="entry name" value="Transposase IS200-like"/>
    <property type="match status" value="1"/>
</dbReference>
<accession>A0A847R9Q9</accession>
<protein>
    <submittedName>
        <fullName evidence="2">Transposase</fullName>
    </submittedName>
</protein>
<dbReference type="NCBIfam" id="NF047646">
    <property type="entry name" value="REP_Tyr_transpos"/>
    <property type="match status" value="1"/>
</dbReference>
<evidence type="ECO:0000259" key="1">
    <source>
        <dbReference type="SMART" id="SM01321"/>
    </source>
</evidence>
<dbReference type="AlphaFoldDB" id="A0A847R9Q9"/>
<dbReference type="Proteomes" id="UP000586067">
    <property type="component" value="Unassembled WGS sequence"/>
</dbReference>
<dbReference type="EMBL" id="JABAEK010000037">
    <property type="protein sequence ID" value="NLQ19193.1"/>
    <property type="molecule type" value="Genomic_DNA"/>
</dbReference>
<evidence type="ECO:0000313" key="2">
    <source>
        <dbReference type="EMBL" id="NLQ19193.1"/>
    </source>
</evidence>
<gene>
    <name evidence="2" type="ORF">HGG82_16490</name>
</gene>
<organism evidence="2 3">
    <name type="scientific">Marinomonas profundi</name>
    <dbReference type="NCBI Taxonomy" id="2726122"/>
    <lineage>
        <taxon>Bacteria</taxon>
        <taxon>Pseudomonadati</taxon>
        <taxon>Pseudomonadota</taxon>
        <taxon>Gammaproteobacteria</taxon>
        <taxon>Oceanospirillales</taxon>
        <taxon>Oceanospirillaceae</taxon>
        <taxon>Marinomonas</taxon>
    </lineage>
</organism>
<feature type="domain" description="Transposase IS200-like" evidence="1">
    <location>
        <begin position="9"/>
        <end position="124"/>
    </location>
</feature>
<evidence type="ECO:0000313" key="3">
    <source>
        <dbReference type="Proteomes" id="UP000586067"/>
    </source>
</evidence>
<dbReference type="GO" id="GO:0004803">
    <property type="term" value="F:transposase activity"/>
    <property type="evidence" value="ECO:0007669"/>
    <property type="project" value="InterPro"/>
</dbReference>
<name>A0A847R9Q9_9GAMM</name>
<dbReference type="Pfam" id="PF01797">
    <property type="entry name" value="Y1_Tnp"/>
    <property type="match status" value="1"/>
</dbReference>
<dbReference type="Gene3D" id="3.30.70.1290">
    <property type="entry name" value="Transposase IS200-like"/>
    <property type="match status" value="1"/>
</dbReference>
<reference evidence="2 3" key="1">
    <citation type="submission" date="2020-04" db="EMBL/GenBank/DDBJ databases">
        <title>Marinomonas sp. M1K-6 isolated from the deep seawater of the Mariana Trench.</title>
        <authorList>
            <person name="Li Y."/>
        </authorList>
    </citation>
    <scope>NUCLEOTIDE SEQUENCE [LARGE SCALE GENOMIC DNA]</scope>
    <source>
        <strain evidence="2 3">M1K-6</strain>
    </source>
</reference>
<keyword evidence="3" id="KW-1185">Reference proteome</keyword>
<dbReference type="PANTHER" id="PTHR36966:SF1">
    <property type="entry name" value="REP-ASSOCIATED TYROSINE TRANSPOSASE"/>
    <property type="match status" value="1"/>
</dbReference>
<sequence length="171" mass="20531">MSRYIRSKCFGGTFFFTVTLKDRGSCVLVEHVDLLRECVRNVKSKRPFEIVAWVVLPDHMHVIWKMPAGDNDFSRRWQLIKILFTKTLKEKTRYKSSVWQERFWEHEIRSDDDLKNHIHYCYFNPVKHGYVSSVRDWLYSSFHRDVKLGLFDIDWNGVLHTGPRGGWFFLV</sequence>
<dbReference type="InterPro" id="IPR002686">
    <property type="entry name" value="Transposase_17"/>
</dbReference>
<dbReference type="GO" id="GO:0043565">
    <property type="term" value="F:sequence-specific DNA binding"/>
    <property type="evidence" value="ECO:0007669"/>
    <property type="project" value="TreeGrafter"/>
</dbReference>
<dbReference type="GO" id="GO:0006313">
    <property type="term" value="P:DNA transposition"/>
    <property type="evidence" value="ECO:0007669"/>
    <property type="project" value="InterPro"/>
</dbReference>
<dbReference type="InterPro" id="IPR052715">
    <property type="entry name" value="RAYT_transposase"/>
</dbReference>
<dbReference type="PANTHER" id="PTHR36966">
    <property type="entry name" value="REP-ASSOCIATED TYROSINE TRANSPOSASE"/>
    <property type="match status" value="1"/>
</dbReference>
<proteinExistence type="predicted"/>
<dbReference type="InterPro" id="IPR036515">
    <property type="entry name" value="Transposase_17_sf"/>
</dbReference>
<dbReference type="SMART" id="SM01321">
    <property type="entry name" value="Y1_Tnp"/>
    <property type="match status" value="1"/>
</dbReference>
<dbReference type="RefSeq" id="WP_168827654.1">
    <property type="nucleotide sequence ID" value="NZ_CP073013.1"/>
</dbReference>
<comment type="caution">
    <text evidence="2">The sequence shown here is derived from an EMBL/GenBank/DDBJ whole genome shotgun (WGS) entry which is preliminary data.</text>
</comment>